<organism evidence="3 4">
    <name type="scientific">Dibothriocephalus latus</name>
    <name type="common">Fish tapeworm</name>
    <name type="synonym">Diphyllobothrium latum</name>
    <dbReference type="NCBI Taxonomy" id="60516"/>
    <lineage>
        <taxon>Eukaryota</taxon>
        <taxon>Metazoa</taxon>
        <taxon>Spiralia</taxon>
        <taxon>Lophotrochozoa</taxon>
        <taxon>Platyhelminthes</taxon>
        <taxon>Cestoda</taxon>
        <taxon>Eucestoda</taxon>
        <taxon>Diphyllobothriidea</taxon>
        <taxon>Diphyllobothriidae</taxon>
        <taxon>Dibothriocephalus</taxon>
    </lineage>
</organism>
<evidence type="ECO:0000313" key="3">
    <source>
        <dbReference type="EMBL" id="VDK48477.1"/>
    </source>
</evidence>
<dbReference type="EMBL" id="UYRU01012817">
    <property type="protein sequence ID" value="VDK48477.1"/>
    <property type="molecule type" value="Genomic_DNA"/>
</dbReference>
<dbReference type="SMART" id="SM00131">
    <property type="entry name" value="KU"/>
    <property type="match status" value="1"/>
</dbReference>
<dbReference type="PANTHER" id="PTHR10083">
    <property type="entry name" value="KUNITZ-TYPE PROTEASE INHIBITOR-RELATED"/>
    <property type="match status" value="1"/>
</dbReference>
<reference evidence="3 4" key="1">
    <citation type="submission" date="2018-11" db="EMBL/GenBank/DDBJ databases">
        <authorList>
            <consortium name="Pathogen Informatics"/>
        </authorList>
    </citation>
    <scope>NUCLEOTIDE SEQUENCE [LARGE SCALE GENOMIC DNA]</scope>
</reference>
<evidence type="ECO:0000256" key="1">
    <source>
        <dbReference type="ARBA" id="ARBA00023157"/>
    </source>
</evidence>
<dbReference type="PANTHER" id="PTHR10083:SF374">
    <property type="entry name" value="BPTI_KUNITZ INHIBITOR DOMAIN-CONTAINING PROTEIN"/>
    <property type="match status" value="1"/>
</dbReference>
<keyword evidence="1" id="KW-1015">Disulfide bond</keyword>
<dbReference type="AlphaFoldDB" id="A0A3P6QR39"/>
<dbReference type="GO" id="GO:0004867">
    <property type="term" value="F:serine-type endopeptidase inhibitor activity"/>
    <property type="evidence" value="ECO:0007669"/>
    <property type="project" value="InterPro"/>
</dbReference>
<dbReference type="PROSITE" id="PS00280">
    <property type="entry name" value="BPTI_KUNITZ_1"/>
    <property type="match status" value="1"/>
</dbReference>
<dbReference type="OrthoDB" id="4473401at2759"/>
<dbReference type="Pfam" id="PF00014">
    <property type="entry name" value="Kunitz_BPTI"/>
    <property type="match status" value="1"/>
</dbReference>
<evidence type="ECO:0000313" key="4">
    <source>
        <dbReference type="Proteomes" id="UP000281553"/>
    </source>
</evidence>
<keyword evidence="4" id="KW-1185">Reference proteome</keyword>
<dbReference type="InterPro" id="IPR020901">
    <property type="entry name" value="Prtase_inh_Kunz-CS"/>
</dbReference>
<protein>
    <recommendedName>
        <fullName evidence="2">BPTI/Kunitz inhibitor domain-containing protein</fullName>
    </recommendedName>
</protein>
<gene>
    <name evidence="3" type="ORF">DILT_LOCUS1658</name>
</gene>
<dbReference type="PROSITE" id="PS50279">
    <property type="entry name" value="BPTI_KUNITZ_2"/>
    <property type="match status" value="1"/>
</dbReference>
<proteinExistence type="predicted"/>
<dbReference type="InterPro" id="IPR002223">
    <property type="entry name" value="Kunitz_BPTI"/>
</dbReference>
<evidence type="ECO:0000259" key="2">
    <source>
        <dbReference type="PROSITE" id="PS50279"/>
    </source>
</evidence>
<dbReference type="SUPFAM" id="SSF57362">
    <property type="entry name" value="BPTI-like"/>
    <property type="match status" value="1"/>
</dbReference>
<dbReference type="InterPro" id="IPR036880">
    <property type="entry name" value="Kunitz_BPTI_sf"/>
</dbReference>
<dbReference type="InterPro" id="IPR050098">
    <property type="entry name" value="TFPI/VKTCI-like"/>
</dbReference>
<accession>A0A3P6QR39</accession>
<dbReference type="GO" id="GO:0005615">
    <property type="term" value="C:extracellular space"/>
    <property type="evidence" value="ECO:0007669"/>
    <property type="project" value="TreeGrafter"/>
</dbReference>
<dbReference type="Proteomes" id="UP000281553">
    <property type="component" value="Unassembled WGS sequence"/>
</dbReference>
<dbReference type="CDD" id="cd00109">
    <property type="entry name" value="Kunitz-type"/>
    <property type="match status" value="1"/>
</dbReference>
<feature type="domain" description="BPTI/Kunitz inhibitor" evidence="2">
    <location>
        <begin position="1"/>
        <end position="38"/>
    </location>
</feature>
<dbReference type="Gene3D" id="4.10.410.10">
    <property type="entry name" value="Pancreatic trypsin inhibitor Kunitz domain"/>
    <property type="match status" value="1"/>
</dbReference>
<name>A0A3P6QR39_DIBLA</name>
<sequence>MPQYGYDADIGACRQFIYHGCDGNANRFGTFTECEAATATCSNKCM</sequence>